<evidence type="ECO:0000256" key="1">
    <source>
        <dbReference type="ARBA" id="ARBA00022741"/>
    </source>
</evidence>
<accession>A0ABY4ENB3</accession>
<dbReference type="EMBL" id="CP095073">
    <property type="protein sequence ID" value="UOQ43601.1"/>
    <property type="molecule type" value="Genomic_DNA"/>
</dbReference>
<dbReference type="InterPro" id="IPR014016">
    <property type="entry name" value="UvrD-like_ATP-bd"/>
</dbReference>
<name>A0ABY4ENB3_9BACI</name>
<dbReference type="Proteomes" id="UP000831787">
    <property type="component" value="Chromosome"/>
</dbReference>
<dbReference type="Pfam" id="PF13245">
    <property type="entry name" value="AAA_19"/>
    <property type="match status" value="1"/>
</dbReference>
<dbReference type="InterPro" id="IPR000212">
    <property type="entry name" value="DNA_helicase_UvrD/REP"/>
</dbReference>
<keyword evidence="3 5" id="KW-0347">Helicase</keyword>
<gene>
    <name evidence="7" type="ORF">MUN89_17055</name>
</gene>
<dbReference type="InterPro" id="IPR027785">
    <property type="entry name" value="UvrD-like_helicase_C"/>
</dbReference>
<dbReference type="PROSITE" id="PS51198">
    <property type="entry name" value="UVRD_HELICASE_ATP_BIND"/>
    <property type="match status" value="1"/>
</dbReference>
<evidence type="ECO:0000313" key="7">
    <source>
        <dbReference type="EMBL" id="UOQ43601.1"/>
    </source>
</evidence>
<dbReference type="InterPro" id="IPR027417">
    <property type="entry name" value="P-loop_NTPase"/>
</dbReference>
<keyword evidence="4 5" id="KW-0067">ATP-binding</keyword>
<evidence type="ECO:0000256" key="4">
    <source>
        <dbReference type="ARBA" id="ARBA00022840"/>
    </source>
</evidence>
<dbReference type="Pfam" id="PF13538">
    <property type="entry name" value="UvrD_C_2"/>
    <property type="match status" value="1"/>
</dbReference>
<evidence type="ECO:0000256" key="5">
    <source>
        <dbReference type="PROSITE-ProRule" id="PRU00560"/>
    </source>
</evidence>
<dbReference type="SUPFAM" id="SSF52540">
    <property type="entry name" value="P-loop containing nucleoside triphosphate hydrolases"/>
    <property type="match status" value="1"/>
</dbReference>
<keyword evidence="2 5" id="KW-0378">Hydrolase</keyword>
<dbReference type="RefSeq" id="WP_244708960.1">
    <property type="nucleotide sequence ID" value="NZ_CP095073.1"/>
</dbReference>
<keyword evidence="8" id="KW-1185">Reference proteome</keyword>
<dbReference type="PANTHER" id="PTHR11070">
    <property type="entry name" value="UVRD / RECB / PCRA DNA HELICASE FAMILY MEMBER"/>
    <property type="match status" value="1"/>
</dbReference>
<dbReference type="Gene3D" id="3.40.50.300">
    <property type="entry name" value="P-loop containing nucleotide triphosphate hydrolases"/>
    <property type="match status" value="2"/>
</dbReference>
<evidence type="ECO:0000259" key="6">
    <source>
        <dbReference type="PROSITE" id="PS51198"/>
    </source>
</evidence>
<feature type="binding site" evidence="5">
    <location>
        <begin position="218"/>
        <end position="225"/>
    </location>
    <ligand>
        <name>ATP</name>
        <dbReference type="ChEBI" id="CHEBI:30616"/>
    </ligand>
</feature>
<reference evidence="7 8" key="1">
    <citation type="submission" date="2022-04" db="EMBL/GenBank/DDBJ databases">
        <title>Halobacillus sp. isolated from saltern.</title>
        <authorList>
            <person name="Won M."/>
            <person name="Lee C.-M."/>
            <person name="Woen H.-Y."/>
            <person name="Kwon S.-W."/>
        </authorList>
    </citation>
    <scope>NUCLEOTIDE SEQUENCE [LARGE SCALE GENOMIC DNA]</scope>
    <source>
        <strain evidence="7 8">SSBR10-3</strain>
    </source>
</reference>
<proteinExistence type="predicted"/>
<evidence type="ECO:0000256" key="3">
    <source>
        <dbReference type="ARBA" id="ARBA00022806"/>
    </source>
</evidence>
<protein>
    <submittedName>
        <fullName evidence="7">AAA family ATPase</fullName>
    </submittedName>
</protein>
<keyword evidence="1 5" id="KW-0547">Nucleotide-binding</keyword>
<sequence>MTDQHPDFKLELDRLIFTKTYMDHLITSQEFGQEALKQRQEDVLEKLDFKDSSLRYQEMLTHASFMKMSRDQLEHLKQLRNKPYFARIDFHRKEKPDQEIFYIGKVSLFDRETQNPIILDWRSPLANVYYEGRLGDVSYEAHEGEVYEGSVSLKRQYQIEQGELQSFRDIDMTTKDELLQDSLSQTSENRLTEIVSTIQEEQNRVIRADLRKPIIVQGAAGSGKTTIALHRISYFLYTMREIFKPEEMLILAPNRLFIHYISEVLPELGVHKAKQFTFIDFVKHVTGLTWIVVTPQETLTDAIEQGNEELWMAEYKGSKAFKEVIDRYVQIVKKQYEVDQDFYLAGFRIKSGKAIKRLFVEEYDYFPYEVRVQKIKAVLQSEVRRKKKQILSSLAAKYDEELDHALFGMKDPEKRKVRVSYLITRKEERLKEVKKEARTAVAKYMKQYPKFKLVQLYRDLFTEENFRQAALHDANRLKPLKKKTEEYLRRKQLQAEDLAPLLYMKSYLSGLHKDDQMKKIVIDEAQDYSYFEIFSLRRAFRTDLFTIVGDLAQGIYRYRGLKDWDTLMKDVFPKATYLTLQKTYRTTIEIMDAANQLLALMPEQLPKAEPVVRHGEKPIFAPLTQTWTKYVGEVVQELKGQNMASFAVITKTWKEAELAASTLAEAGLPFQLMDEEQGMGDCMVLPAYLAKGLEFDVVFLYCKEHAYQLNEMDIKMLYVAMTRPLHRLFLIGENRETFLLSKIASALYKEASLDV</sequence>
<evidence type="ECO:0000256" key="2">
    <source>
        <dbReference type="ARBA" id="ARBA00022801"/>
    </source>
</evidence>
<dbReference type="InterPro" id="IPR048228">
    <property type="entry name" value="HelD_bacillota"/>
</dbReference>
<organism evidence="7 8">
    <name type="scientific">Halobacillus salinarum</name>
    <dbReference type="NCBI Taxonomy" id="2932257"/>
    <lineage>
        <taxon>Bacteria</taxon>
        <taxon>Bacillati</taxon>
        <taxon>Bacillota</taxon>
        <taxon>Bacilli</taxon>
        <taxon>Bacillales</taxon>
        <taxon>Bacillaceae</taxon>
        <taxon>Halobacillus</taxon>
    </lineage>
</organism>
<dbReference type="PANTHER" id="PTHR11070:SF17">
    <property type="entry name" value="DNA HELICASE IV"/>
    <property type="match status" value="1"/>
</dbReference>
<dbReference type="NCBIfam" id="NF041464">
    <property type="entry name" value="HelD_BACSU"/>
    <property type="match status" value="1"/>
</dbReference>
<evidence type="ECO:0000313" key="8">
    <source>
        <dbReference type="Proteomes" id="UP000831787"/>
    </source>
</evidence>
<feature type="domain" description="UvrD-like helicase ATP-binding" evidence="6">
    <location>
        <begin position="197"/>
        <end position="587"/>
    </location>
</feature>